<dbReference type="GO" id="GO:0015031">
    <property type="term" value="P:protein transport"/>
    <property type="evidence" value="ECO:0007669"/>
    <property type="project" value="UniProtKB-KW"/>
</dbReference>
<evidence type="ECO:0000313" key="10">
    <source>
        <dbReference type="Proteomes" id="UP000242469"/>
    </source>
</evidence>
<dbReference type="STRING" id="1122198.SAMN02745729_104141"/>
<organism evidence="9 10">
    <name type="scientific">Marinobacterium iners DSM 11526</name>
    <dbReference type="NCBI Taxonomy" id="1122198"/>
    <lineage>
        <taxon>Bacteria</taxon>
        <taxon>Pseudomonadati</taxon>
        <taxon>Pseudomonadota</taxon>
        <taxon>Gammaproteobacteria</taxon>
        <taxon>Oceanospirillales</taxon>
        <taxon>Oceanospirillaceae</taxon>
        <taxon>Marinobacterium</taxon>
    </lineage>
</organism>
<dbReference type="AlphaFoldDB" id="A0A1H4C120"/>
<accession>A0A1H4C120</accession>
<dbReference type="GO" id="GO:0022857">
    <property type="term" value="F:transmembrane transporter activity"/>
    <property type="evidence" value="ECO:0007669"/>
    <property type="project" value="InterPro"/>
</dbReference>
<dbReference type="Proteomes" id="UP000242469">
    <property type="component" value="Unassembled WGS sequence"/>
</dbReference>
<keyword evidence="7" id="KW-0813">Transport</keyword>
<keyword evidence="5 8" id="KW-1133">Transmembrane helix</keyword>
<dbReference type="Pfam" id="PF02472">
    <property type="entry name" value="ExbD"/>
    <property type="match status" value="1"/>
</dbReference>
<keyword evidence="7" id="KW-0653">Protein transport</keyword>
<dbReference type="EMBL" id="FNRJ01000004">
    <property type="protein sequence ID" value="SEA54017.1"/>
    <property type="molecule type" value="Genomic_DNA"/>
</dbReference>
<dbReference type="GO" id="GO:0005886">
    <property type="term" value="C:plasma membrane"/>
    <property type="evidence" value="ECO:0007669"/>
    <property type="project" value="UniProtKB-SubCell"/>
</dbReference>
<gene>
    <name evidence="9" type="ORF">SAMN02745729_104141</name>
</gene>
<evidence type="ECO:0000313" key="9">
    <source>
        <dbReference type="EMBL" id="SEA54017.1"/>
    </source>
</evidence>
<evidence type="ECO:0000256" key="4">
    <source>
        <dbReference type="ARBA" id="ARBA00022692"/>
    </source>
</evidence>
<comment type="subcellular location">
    <subcellularLocation>
        <location evidence="1">Cell membrane</location>
        <topology evidence="1">Single-pass membrane protein</topology>
    </subcellularLocation>
    <subcellularLocation>
        <location evidence="7">Cell membrane</location>
        <topology evidence="7">Single-pass type II membrane protein</topology>
    </subcellularLocation>
</comment>
<keyword evidence="6 8" id="KW-0472">Membrane</keyword>
<evidence type="ECO:0000256" key="5">
    <source>
        <dbReference type="ARBA" id="ARBA00022989"/>
    </source>
</evidence>
<keyword evidence="3" id="KW-1003">Cell membrane</keyword>
<dbReference type="Gene3D" id="3.30.420.270">
    <property type="match status" value="1"/>
</dbReference>
<evidence type="ECO:0000256" key="7">
    <source>
        <dbReference type="RuleBase" id="RU003879"/>
    </source>
</evidence>
<proteinExistence type="inferred from homology"/>
<name>A0A1H4C120_9GAMM</name>
<dbReference type="InterPro" id="IPR003400">
    <property type="entry name" value="ExbD"/>
</dbReference>
<evidence type="ECO:0000256" key="2">
    <source>
        <dbReference type="ARBA" id="ARBA00005811"/>
    </source>
</evidence>
<evidence type="ECO:0000256" key="6">
    <source>
        <dbReference type="ARBA" id="ARBA00023136"/>
    </source>
</evidence>
<feature type="transmembrane region" description="Helical" evidence="8">
    <location>
        <begin position="12"/>
        <end position="32"/>
    </location>
</feature>
<keyword evidence="4 7" id="KW-0812">Transmembrane</keyword>
<comment type="similarity">
    <text evidence="2 7">Belongs to the ExbD/TolR family.</text>
</comment>
<keyword evidence="10" id="KW-1185">Reference proteome</keyword>
<reference evidence="10" key="1">
    <citation type="submission" date="2016-10" db="EMBL/GenBank/DDBJ databases">
        <authorList>
            <person name="Varghese N."/>
            <person name="Submissions S."/>
        </authorList>
    </citation>
    <scope>NUCLEOTIDE SEQUENCE [LARGE SCALE GENOMIC DNA]</scope>
    <source>
        <strain evidence="10">DSM 11526</strain>
    </source>
</reference>
<dbReference type="OrthoDB" id="9793581at2"/>
<evidence type="ECO:0000256" key="1">
    <source>
        <dbReference type="ARBA" id="ARBA00004162"/>
    </source>
</evidence>
<evidence type="ECO:0000256" key="8">
    <source>
        <dbReference type="SAM" id="Phobius"/>
    </source>
</evidence>
<dbReference type="RefSeq" id="WP_091824917.1">
    <property type="nucleotide sequence ID" value="NZ_FNRJ01000004.1"/>
</dbReference>
<sequence>MQYYPRKRLSNQSINITPLIDIVFILLVFFMLTSHFINEKRFEVSLPDAKSGDEGNIDEPVFINISLMGHLYQADRLLSDEQLDALLLQMVEKQQSLVLRVDERAPFEPVMALMDRARQQGVSTIGFAVEEPVR</sequence>
<protein>
    <submittedName>
        <fullName evidence="9">Outer membrane transport energization protein ExbD</fullName>
    </submittedName>
</protein>
<dbReference type="PANTHER" id="PTHR30558">
    <property type="entry name" value="EXBD MEMBRANE COMPONENT OF PMF-DRIVEN MACROMOLECULE IMPORT SYSTEM"/>
    <property type="match status" value="1"/>
</dbReference>
<evidence type="ECO:0000256" key="3">
    <source>
        <dbReference type="ARBA" id="ARBA00022475"/>
    </source>
</evidence>